<dbReference type="EMBL" id="KB908844">
    <property type="protein sequence ID" value="EOA82967.1"/>
    <property type="molecule type" value="Genomic_DNA"/>
</dbReference>
<dbReference type="Proteomes" id="UP000016935">
    <property type="component" value="Unassembled WGS sequence"/>
</dbReference>
<dbReference type="eggNOG" id="ENOG502T52U">
    <property type="taxonomic scope" value="Eukaryota"/>
</dbReference>
<organism evidence="1 2">
    <name type="scientific">Exserohilum turcicum (strain 28A)</name>
    <name type="common">Northern leaf blight fungus</name>
    <name type="synonym">Setosphaeria turcica</name>
    <dbReference type="NCBI Taxonomy" id="671987"/>
    <lineage>
        <taxon>Eukaryota</taxon>
        <taxon>Fungi</taxon>
        <taxon>Dikarya</taxon>
        <taxon>Ascomycota</taxon>
        <taxon>Pezizomycotina</taxon>
        <taxon>Dothideomycetes</taxon>
        <taxon>Pleosporomycetidae</taxon>
        <taxon>Pleosporales</taxon>
        <taxon>Pleosporineae</taxon>
        <taxon>Pleosporaceae</taxon>
        <taxon>Exserohilum</taxon>
    </lineage>
</organism>
<reference evidence="1 2" key="2">
    <citation type="journal article" date="2013" name="PLoS Genet.">
        <title>Comparative genome structure, secondary metabolite, and effector coding capacity across Cochliobolus pathogens.</title>
        <authorList>
            <person name="Condon B.J."/>
            <person name="Leng Y."/>
            <person name="Wu D."/>
            <person name="Bushley K.E."/>
            <person name="Ohm R.A."/>
            <person name="Otillar R."/>
            <person name="Martin J."/>
            <person name="Schackwitz W."/>
            <person name="Grimwood J."/>
            <person name="MohdZainudin N."/>
            <person name="Xue C."/>
            <person name="Wang R."/>
            <person name="Manning V.A."/>
            <person name="Dhillon B."/>
            <person name="Tu Z.J."/>
            <person name="Steffenson B.J."/>
            <person name="Salamov A."/>
            <person name="Sun H."/>
            <person name="Lowry S."/>
            <person name="LaButti K."/>
            <person name="Han J."/>
            <person name="Copeland A."/>
            <person name="Lindquist E."/>
            <person name="Barry K."/>
            <person name="Schmutz J."/>
            <person name="Baker S.E."/>
            <person name="Ciuffetti L.M."/>
            <person name="Grigoriev I.V."/>
            <person name="Zhong S."/>
            <person name="Turgeon B.G."/>
        </authorList>
    </citation>
    <scope>NUCLEOTIDE SEQUENCE [LARGE SCALE GENOMIC DNA]</scope>
    <source>
        <strain evidence="2">28A</strain>
    </source>
</reference>
<keyword evidence="2" id="KW-1185">Reference proteome</keyword>
<gene>
    <name evidence="1" type="ORF">SETTUDRAFT_96433</name>
</gene>
<dbReference type="OrthoDB" id="3775350at2759"/>
<dbReference type="RefSeq" id="XP_008029944.1">
    <property type="nucleotide sequence ID" value="XM_008031753.1"/>
</dbReference>
<evidence type="ECO:0000313" key="2">
    <source>
        <dbReference type="Proteomes" id="UP000016935"/>
    </source>
</evidence>
<dbReference type="HOGENOM" id="CLU_174987_0_0_1"/>
<accession>R0K3L3</accession>
<sequence>MSELPPLRKDPYALAYRYKEYMTKYPRRRKESRNPYYDKLLANLPDPAEDAMDNRSRAIRYAKKHYECYYEIRDIRRIVAWLPPVEEESSS</sequence>
<dbReference type="GeneID" id="19406235"/>
<dbReference type="AlphaFoldDB" id="R0K3L3"/>
<reference evidence="1 2" key="1">
    <citation type="journal article" date="2012" name="PLoS Pathog.">
        <title>Diverse lifestyles and strategies of plant pathogenesis encoded in the genomes of eighteen Dothideomycetes fungi.</title>
        <authorList>
            <person name="Ohm R.A."/>
            <person name="Feau N."/>
            <person name="Henrissat B."/>
            <person name="Schoch C.L."/>
            <person name="Horwitz B.A."/>
            <person name="Barry K.W."/>
            <person name="Condon B.J."/>
            <person name="Copeland A.C."/>
            <person name="Dhillon B."/>
            <person name="Glaser F."/>
            <person name="Hesse C.N."/>
            <person name="Kosti I."/>
            <person name="LaButti K."/>
            <person name="Lindquist E.A."/>
            <person name="Lucas S."/>
            <person name="Salamov A.A."/>
            <person name="Bradshaw R.E."/>
            <person name="Ciuffetti L."/>
            <person name="Hamelin R.C."/>
            <person name="Kema G.H.J."/>
            <person name="Lawrence C."/>
            <person name="Scott J.A."/>
            <person name="Spatafora J.W."/>
            <person name="Turgeon B.G."/>
            <person name="de Wit P.J.G.M."/>
            <person name="Zhong S."/>
            <person name="Goodwin S.B."/>
            <person name="Grigoriev I.V."/>
        </authorList>
    </citation>
    <scope>NUCLEOTIDE SEQUENCE [LARGE SCALE GENOMIC DNA]</scope>
    <source>
        <strain evidence="2">28A</strain>
    </source>
</reference>
<evidence type="ECO:0000313" key="1">
    <source>
        <dbReference type="EMBL" id="EOA82967.1"/>
    </source>
</evidence>
<name>R0K3L3_EXST2</name>
<proteinExistence type="predicted"/>
<protein>
    <submittedName>
        <fullName evidence="1">Uncharacterized protein</fullName>
    </submittedName>
</protein>